<dbReference type="InterPro" id="IPR027417">
    <property type="entry name" value="P-loop_NTPase"/>
</dbReference>
<dbReference type="Proteomes" id="UP001291623">
    <property type="component" value="Unassembled WGS sequence"/>
</dbReference>
<dbReference type="InterPro" id="IPR011545">
    <property type="entry name" value="DEAD/DEAH_box_helicase_dom"/>
</dbReference>
<dbReference type="InterPro" id="IPR007502">
    <property type="entry name" value="Helicase-assoc_dom"/>
</dbReference>
<dbReference type="GO" id="GO:0003724">
    <property type="term" value="F:RNA helicase activity"/>
    <property type="evidence" value="ECO:0007669"/>
    <property type="project" value="UniProtKB-EC"/>
</dbReference>
<dbReference type="PANTHER" id="PTHR18934">
    <property type="entry name" value="ATP-DEPENDENT RNA HELICASE"/>
    <property type="match status" value="1"/>
</dbReference>
<dbReference type="Pfam" id="PF21010">
    <property type="entry name" value="HA2_C"/>
    <property type="match status" value="1"/>
</dbReference>
<evidence type="ECO:0000313" key="15">
    <source>
        <dbReference type="Proteomes" id="UP001291623"/>
    </source>
</evidence>
<dbReference type="EC" id="3.6.4.13" evidence="1"/>
<dbReference type="GO" id="GO:0003723">
    <property type="term" value="F:RNA binding"/>
    <property type="evidence" value="ECO:0007669"/>
    <property type="project" value="UniProtKB-UniRule"/>
</dbReference>
<dbReference type="InterPro" id="IPR014720">
    <property type="entry name" value="dsRBD_dom"/>
</dbReference>
<dbReference type="InterPro" id="IPR048333">
    <property type="entry name" value="HA2_WH"/>
</dbReference>
<dbReference type="PROSITE" id="PS51194">
    <property type="entry name" value="HELICASE_CTER"/>
    <property type="match status" value="1"/>
</dbReference>
<accession>A0AAE1VSU1</accession>
<dbReference type="GO" id="GO:0016787">
    <property type="term" value="F:hydrolase activity"/>
    <property type="evidence" value="ECO:0007669"/>
    <property type="project" value="UniProtKB-KW"/>
</dbReference>
<feature type="region of interest" description="Disordered" evidence="10">
    <location>
        <begin position="27"/>
        <end position="60"/>
    </location>
</feature>
<keyword evidence="2" id="KW-0547">Nucleotide-binding</keyword>
<dbReference type="EMBL" id="JAVYJV010000005">
    <property type="protein sequence ID" value="KAK4371140.1"/>
    <property type="molecule type" value="Genomic_DNA"/>
</dbReference>
<dbReference type="CDD" id="cd17917">
    <property type="entry name" value="DEXHc_RHA-like"/>
    <property type="match status" value="1"/>
</dbReference>
<dbReference type="FunFam" id="1.20.120.1080:FF:000002">
    <property type="entry name" value="Putative ATP-dependent RNA helicase DHX36"/>
    <property type="match status" value="1"/>
</dbReference>
<evidence type="ECO:0000259" key="12">
    <source>
        <dbReference type="PROSITE" id="PS51192"/>
    </source>
</evidence>
<evidence type="ECO:0000256" key="8">
    <source>
        <dbReference type="ARBA" id="ARBA00060772"/>
    </source>
</evidence>
<dbReference type="PANTHER" id="PTHR18934:SF146">
    <property type="entry name" value="DEXH-BOX ATP-DEPENDENT RNA HELICASE DEXH5, MITOCHONDRIAL"/>
    <property type="match status" value="1"/>
</dbReference>
<keyword evidence="5" id="KW-0067">ATP-binding</keyword>
<evidence type="ECO:0000259" key="13">
    <source>
        <dbReference type="PROSITE" id="PS51194"/>
    </source>
</evidence>
<dbReference type="Gene3D" id="1.20.120.1080">
    <property type="match status" value="1"/>
</dbReference>
<feature type="domain" description="Helicase C-terminal" evidence="13">
    <location>
        <begin position="545"/>
        <end position="749"/>
    </location>
</feature>
<dbReference type="InterPro" id="IPR059023">
    <property type="entry name" value="RNA_hel_CTD"/>
</dbReference>
<dbReference type="FunFam" id="3.40.50.300:FF:000526">
    <property type="entry name" value="DExH-box ATP-dependent RNA helicase DExH3"/>
    <property type="match status" value="1"/>
</dbReference>
<evidence type="ECO:0000256" key="10">
    <source>
        <dbReference type="SAM" id="MobiDB-lite"/>
    </source>
</evidence>
<dbReference type="FunFam" id="3.40.50.300:FF:000480">
    <property type="entry name" value="DExH-box ATP-dependent RNA helicase DExH3"/>
    <property type="match status" value="1"/>
</dbReference>
<sequence>MKDRPLSSCGAAYVPPHQRLRRSVITVPQQPGGGLRQTAIDQKPNTVKSYPYLPPPQQQQSQQVRLQNKRSSQFDEISEDIELTQYQLIVPVCMYHKYKPPDCSITLNGFQGAAASDNTEAWKWKLTALLHNNDKQEVLSREKKDRRDYEKIAVLASKMGLYSNLYSKVVVVSKLPLPNYRFDLDDKRPQREVILPPGLQRRVDVFLGEYLSRKPRSMSRSSSNGSIATDEGLFEQSEALPQSKAAMKKILWEKSMKMRTEQQTWQESPEGRKMLEFRSSLPAYKEKDAILSSISQNQVVIISGETGCGKTTQIPQFILESDIESVRGDMCSIICTQPRRISVMAVSERVAAERGEVLGETVGYKVRLEGVKGRDTHLLFCTTGILLRRLLVDRNLKGITHVIVDEIHERGMNEDFLLIVLKDLLPRRPELRLILMSATLDAELFSSYFNGAPLVHIPGFTYPVRTHFLENILEMSGYRLTLDNQIDDYGQERVWKMNKQAPRKRKSQITSAVEDTLRAADFQEFSPGTQESLSCWNPDCIGFNLIEYILCHICENERPGAVLVFMTGWDDISSLKDKLQCHPILGNTSRVLLLACHGSMASTEQRLIFDKPEDGVRKIVLATNIAETSITIDDVVFVIDCGKAKETSYDALNNTPRLLPSWISKVSARQVRYFAGPFVSESAWKIRLLWEGKEKAAHGKEHLIAANREIYYLSNNDTHDHANILLDYQLPEILRTPLQSLCLQIKSLKLGSISEFLSRALQSPELLAVQNAIEYLKIIGALDESENLTVLGCYLTMLPMEPKLGKMLILGAILNCLDPILTIVAGLSVRDPFLTPLDKKDLAEAAKAHFSRDFSDHLALVRAYEGWRDAERDLAGYEYCWKNFLSAQSMKAIDSLRREFYSLLNETGLVDSNITIYNSWSYDEHLLRAIICYGLYPGICSVLHNEKSFSLKTMEDGQVLLHSNSVNSRDSRIPYPWLVFNEKIKVNSVFLRDSTAISDSVLLLFGGTISKGEVVSSPSCLLLILDAEGEICVQDGHLKMLGGYLEFFMSPSIAEMYRSLRRELDELIHTKLLNPRMDVHSYHELLSAIRLLISEDQCGGRFVFSRQVLLPPKPCAGAPPSAPMSRTDSGPGGDNAKSQLQTLLNRAGYATPTYKTMQLNNSQFRATVEFNGMQIMGRPWNNKKQAEKDAAAEALDWLLEGHRAGPDYIEQMSQFLKKSKKA</sequence>
<feature type="domain" description="Helicase ATP-binding" evidence="12">
    <location>
        <begin position="291"/>
        <end position="458"/>
    </location>
</feature>
<dbReference type="InterPro" id="IPR011709">
    <property type="entry name" value="DEAD-box_helicase_OB_fold"/>
</dbReference>
<feature type="region of interest" description="Disordered" evidence="10">
    <location>
        <begin position="1115"/>
        <end position="1138"/>
    </location>
</feature>
<dbReference type="Pfam" id="PF00271">
    <property type="entry name" value="Helicase_C"/>
    <property type="match status" value="1"/>
</dbReference>
<dbReference type="SMART" id="SM00487">
    <property type="entry name" value="DEXDc"/>
    <property type="match status" value="1"/>
</dbReference>
<evidence type="ECO:0000256" key="1">
    <source>
        <dbReference type="ARBA" id="ARBA00012552"/>
    </source>
</evidence>
<comment type="similarity">
    <text evidence="8">Belongs to the DExH box helicase family.</text>
</comment>
<evidence type="ECO:0000256" key="9">
    <source>
        <dbReference type="PROSITE-ProRule" id="PRU00266"/>
    </source>
</evidence>
<evidence type="ECO:0000313" key="14">
    <source>
        <dbReference type="EMBL" id="KAK4371140.1"/>
    </source>
</evidence>
<dbReference type="SMART" id="SM00490">
    <property type="entry name" value="HELICc"/>
    <property type="match status" value="1"/>
</dbReference>
<dbReference type="InterPro" id="IPR014001">
    <property type="entry name" value="Helicase_ATP-bd"/>
</dbReference>
<dbReference type="PROSITE" id="PS51192">
    <property type="entry name" value="HELICASE_ATP_BIND_1"/>
    <property type="match status" value="1"/>
</dbReference>
<dbReference type="PROSITE" id="PS50137">
    <property type="entry name" value="DS_RBD"/>
    <property type="match status" value="1"/>
</dbReference>
<comment type="catalytic activity">
    <reaction evidence="7">
        <text>ATP + H2O = ADP + phosphate + H(+)</text>
        <dbReference type="Rhea" id="RHEA:13065"/>
        <dbReference type="ChEBI" id="CHEBI:15377"/>
        <dbReference type="ChEBI" id="CHEBI:15378"/>
        <dbReference type="ChEBI" id="CHEBI:30616"/>
        <dbReference type="ChEBI" id="CHEBI:43474"/>
        <dbReference type="ChEBI" id="CHEBI:456216"/>
        <dbReference type="EC" id="3.6.4.13"/>
    </reaction>
</comment>
<dbReference type="Pfam" id="PF00270">
    <property type="entry name" value="DEAD"/>
    <property type="match status" value="1"/>
</dbReference>
<keyword evidence="3" id="KW-0378">Hydrolase</keyword>
<dbReference type="AlphaFoldDB" id="A0AAE1VSU1"/>
<dbReference type="GO" id="GO:0005524">
    <property type="term" value="F:ATP binding"/>
    <property type="evidence" value="ECO:0007669"/>
    <property type="project" value="UniProtKB-KW"/>
</dbReference>
<evidence type="ECO:0000256" key="5">
    <source>
        <dbReference type="ARBA" id="ARBA00022840"/>
    </source>
</evidence>
<feature type="domain" description="DRBM" evidence="11">
    <location>
        <begin position="1135"/>
        <end position="1200"/>
    </location>
</feature>
<dbReference type="SMART" id="SM00847">
    <property type="entry name" value="HA2"/>
    <property type="match status" value="1"/>
</dbReference>
<organism evidence="14 15">
    <name type="scientific">Anisodus tanguticus</name>
    <dbReference type="NCBI Taxonomy" id="243964"/>
    <lineage>
        <taxon>Eukaryota</taxon>
        <taxon>Viridiplantae</taxon>
        <taxon>Streptophyta</taxon>
        <taxon>Embryophyta</taxon>
        <taxon>Tracheophyta</taxon>
        <taxon>Spermatophyta</taxon>
        <taxon>Magnoliopsida</taxon>
        <taxon>eudicotyledons</taxon>
        <taxon>Gunneridae</taxon>
        <taxon>Pentapetalae</taxon>
        <taxon>asterids</taxon>
        <taxon>lamiids</taxon>
        <taxon>Solanales</taxon>
        <taxon>Solanaceae</taxon>
        <taxon>Solanoideae</taxon>
        <taxon>Hyoscyameae</taxon>
        <taxon>Anisodus</taxon>
    </lineage>
</organism>
<dbReference type="Pfam" id="PF04408">
    <property type="entry name" value="WHD_HA2"/>
    <property type="match status" value="1"/>
</dbReference>
<evidence type="ECO:0000256" key="7">
    <source>
        <dbReference type="ARBA" id="ARBA00047984"/>
    </source>
</evidence>
<dbReference type="CDD" id="cd18791">
    <property type="entry name" value="SF2_C_RHA"/>
    <property type="match status" value="1"/>
</dbReference>
<keyword evidence="15" id="KW-1185">Reference proteome</keyword>
<name>A0AAE1VSU1_9SOLA</name>
<feature type="compositionally biased region" description="Polar residues" evidence="10">
    <location>
        <begin position="39"/>
        <end position="48"/>
    </location>
</feature>
<evidence type="ECO:0000259" key="11">
    <source>
        <dbReference type="PROSITE" id="PS50137"/>
    </source>
</evidence>
<evidence type="ECO:0000256" key="3">
    <source>
        <dbReference type="ARBA" id="ARBA00022801"/>
    </source>
</evidence>
<evidence type="ECO:0000256" key="6">
    <source>
        <dbReference type="ARBA" id="ARBA00022884"/>
    </source>
</evidence>
<keyword evidence="6 9" id="KW-0694">RNA-binding</keyword>
<gene>
    <name evidence="14" type="ORF">RND71_010615</name>
</gene>
<evidence type="ECO:0000256" key="4">
    <source>
        <dbReference type="ARBA" id="ARBA00022806"/>
    </source>
</evidence>
<proteinExistence type="inferred from homology"/>
<dbReference type="Pfam" id="PF26026">
    <property type="entry name" value="RNA_hel_CTD"/>
    <property type="match status" value="1"/>
</dbReference>
<dbReference type="SUPFAM" id="SSF52540">
    <property type="entry name" value="P-loop containing nucleoside triphosphate hydrolases"/>
    <property type="match status" value="1"/>
</dbReference>
<keyword evidence="4" id="KW-0347">Helicase</keyword>
<dbReference type="InterPro" id="IPR001650">
    <property type="entry name" value="Helicase_C-like"/>
</dbReference>
<dbReference type="SUPFAM" id="SSF54768">
    <property type="entry name" value="dsRNA-binding domain-like"/>
    <property type="match status" value="1"/>
</dbReference>
<comment type="caution">
    <text evidence="14">The sequence shown here is derived from an EMBL/GenBank/DDBJ whole genome shotgun (WGS) entry which is preliminary data.</text>
</comment>
<dbReference type="GO" id="GO:0005634">
    <property type="term" value="C:nucleus"/>
    <property type="evidence" value="ECO:0007669"/>
    <property type="project" value="TreeGrafter"/>
</dbReference>
<dbReference type="Gene3D" id="3.30.160.20">
    <property type="match status" value="1"/>
</dbReference>
<dbReference type="Gene3D" id="3.40.50.300">
    <property type="entry name" value="P-loop containing nucleotide triphosphate hydrolases"/>
    <property type="match status" value="2"/>
</dbReference>
<reference evidence="14" key="1">
    <citation type="submission" date="2023-12" db="EMBL/GenBank/DDBJ databases">
        <title>Genome assembly of Anisodus tanguticus.</title>
        <authorList>
            <person name="Wang Y.-J."/>
        </authorList>
    </citation>
    <scope>NUCLEOTIDE SEQUENCE</scope>
    <source>
        <strain evidence="14">KB-2021</strain>
        <tissue evidence="14">Leaf</tissue>
    </source>
</reference>
<dbReference type="SMART" id="SM00358">
    <property type="entry name" value="DSRM"/>
    <property type="match status" value="1"/>
</dbReference>
<evidence type="ECO:0000256" key="2">
    <source>
        <dbReference type="ARBA" id="ARBA00022741"/>
    </source>
</evidence>
<dbReference type="Pfam" id="PF00035">
    <property type="entry name" value="dsrm"/>
    <property type="match status" value="1"/>
</dbReference>
<dbReference type="Pfam" id="PF07717">
    <property type="entry name" value="OB_NTP_bind"/>
    <property type="match status" value="1"/>
</dbReference>
<protein>
    <recommendedName>
        <fullName evidence="1">RNA helicase</fullName>
        <ecNumber evidence="1">3.6.4.13</ecNumber>
    </recommendedName>
</protein>